<evidence type="ECO:0000259" key="2">
    <source>
        <dbReference type="PROSITE" id="PS01031"/>
    </source>
</evidence>
<name>A0A6J5L463_9CAUD</name>
<proteinExistence type="predicted"/>
<dbReference type="PANTHER" id="PTHR47062:SF1">
    <property type="entry name" value="SMALL HEAT SHOCK PROTEIN IBPA"/>
    <property type="match status" value="1"/>
</dbReference>
<keyword evidence="1 3" id="KW-0346">Stress response</keyword>
<sequence>MTQFTLHTLDLPSLHRHAVGFDNLFEQLNRTFANSKTDGNYPPHNVVKLDDTHFVIELAVAGFAESEIDVELKDNVLTVRGERTKPEAEVEYLHKGISARNFNRAFPLAEHIEVRGATVQNGILAIALEQVVPEEQKAKKIAITFAK</sequence>
<feature type="domain" description="SHSP" evidence="2">
    <location>
        <begin position="35"/>
        <end position="146"/>
    </location>
</feature>
<dbReference type="Gene3D" id="2.60.40.790">
    <property type="match status" value="1"/>
</dbReference>
<evidence type="ECO:0000313" key="3">
    <source>
        <dbReference type="EMBL" id="CAB4129204.1"/>
    </source>
</evidence>
<organism evidence="3">
    <name type="scientific">uncultured Caudovirales phage</name>
    <dbReference type="NCBI Taxonomy" id="2100421"/>
    <lineage>
        <taxon>Viruses</taxon>
        <taxon>Duplodnaviria</taxon>
        <taxon>Heunggongvirae</taxon>
        <taxon>Uroviricota</taxon>
        <taxon>Caudoviricetes</taxon>
        <taxon>Peduoviridae</taxon>
        <taxon>Maltschvirus</taxon>
        <taxon>Maltschvirus maltsch</taxon>
    </lineage>
</organism>
<dbReference type="SUPFAM" id="SSF49764">
    <property type="entry name" value="HSP20-like chaperones"/>
    <property type="match status" value="1"/>
</dbReference>
<dbReference type="Pfam" id="PF00011">
    <property type="entry name" value="HSP20"/>
    <property type="match status" value="1"/>
</dbReference>
<dbReference type="PANTHER" id="PTHR47062">
    <property type="match status" value="1"/>
</dbReference>
<dbReference type="InterPro" id="IPR002068">
    <property type="entry name" value="A-crystallin/Hsp20_dom"/>
</dbReference>
<protein>
    <submittedName>
        <fullName evidence="3">IbpA Molecular chaperone (Small heat shock protein)</fullName>
    </submittedName>
</protein>
<dbReference type="PROSITE" id="PS01031">
    <property type="entry name" value="SHSP"/>
    <property type="match status" value="1"/>
</dbReference>
<reference evidence="3" key="1">
    <citation type="submission" date="2020-04" db="EMBL/GenBank/DDBJ databases">
        <authorList>
            <person name="Chiriac C."/>
            <person name="Salcher M."/>
            <person name="Ghai R."/>
            <person name="Kavagutti S V."/>
        </authorList>
    </citation>
    <scope>NUCLEOTIDE SEQUENCE</scope>
</reference>
<accession>A0A6J5L463</accession>
<evidence type="ECO:0000256" key="1">
    <source>
        <dbReference type="ARBA" id="ARBA00023016"/>
    </source>
</evidence>
<dbReference type="EMBL" id="LR796233">
    <property type="protein sequence ID" value="CAB4129204.1"/>
    <property type="molecule type" value="Genomic_DNA"/>
</dbReference>
<gene>
    <name evidence="3" type="ORF">UFOVP112_302</name>
</gene>
<dbReference type="CDD" id="cd06470">
    <property type="entry name" value="ACD_IbpA-B_like"/>
    <property type="match status" value="1"/>
</dbReference>
<dbReference type="InterPro" id="IPR008978">
    <property type="entry name" value="HSP20-like_chaperone"/>
</dbReference>
<dbReference type="InterPro" id="IPR037913">
    <property type="entry name" value="ACD_IbpA/B"/>
</dbReference>